<organism evidence="2 3">
    <name type="scientific">Streptomyces fagopyri</name>
    <dbReference type="NCBI Taxonomy" id="2662397"/>
    <lineage>
        <taxon>Bacteria</taxon>
        <taxon>Bacillati</taxon>
        <taxon>Actinomycetota</taxon>
        <taxon>Actinomycetes</taxon>
        <taxon>Kitasatosporales</taxon>
        <taxon>Streptomycetaceae</taxon>
        <taxon>Streptomyces</taxon>
    </lineage>
</organism>
<dbReference type="EMBL" id="CP045643">
    <property type="protein sequence ID" value="QFZ78030.1"/>
    <property type="molecule type" value="Genomic_DNA"/>
</dbReference>
<dbReference type="Proteomes" id="UP000326179">
    <property type="component" value="Chromosome"/>
</dbReference>
<keyword evidence="3" id="KW-1185">Reference proteome</keyword>
<dbReference type="KEGG" id="sfy:GFH48_36305"/>
<evidence type="ECO:0000313" key="3">
    <source>
        <dbReference type="Proteomes" id="UP000326179"/>
    </source>
</evidence>
<name>A0A5Q0LLS9_9ACTN</name>
<accession>A0A5Q0LLS9</accession>
<sequence>MGGEIESFSGLSKSQFNRLVALVRRRGGDVQRGRPWRLPWKTSEHRTQAQHLARAHGDRAAKPALVSQPGHHATTLNRSTPDARVQRSVVSTKSARDG</sequence>
<feature type="compositionally biased region" description="Polar residues" evidence="1">
    <location>
        <begin position="88"/>
        <end position="98"/>
    </location>
</feature>
<evidence type="ECO:0000256" key="1">
    <source>
        <dbReference type="SAM" id="MobiDB-lite"/>
    </source>
</evidence>
<protein>
    <submittedName>
        <fullName evidence="2">Uncharacterized protein</fullName>
    </submittedName>
</protein>
<feature type="region of interest" description="Disordered" evidence="1">
    <location>
        <begin position="42"/>
        <end position="98"/>
    </location>
</feature>
<reference evidence="2 3" key="1">
    <citation type="submission" date="2019-10" db="EMBL/GenBank/DDBJ databases">
        <title>A novel species.</title>
        <authorList>
            <person name="Gao J."/>
        </authorList>
    </citation>
    <scope>NUCLEOTIDE SEQUENCE [LARGE SCALE GENOMIC DNA]</scope>
    <source>
        <strain evidence="2 3">QMT-28</strain>
    </source>
</reference>
<proteinExistence type="predicted"/>
<evidence type="ECO:0000313" key="2">
    <source>
        <dbReference type="EMBL" id="QFZ78030.1"/>
    </source>
</evidence>
<gene>
    <name evidence="2" type="ORF">GFH48_36305</name>
</gene>
<dbReference type="AlphaFoldDB" id="A0A5Q0LLS9"/>